<evidence type="ECO:0000256" key="3">
    <source>
        <dbReference type="ARBA" id="ARBA00022617"/>
    </source>
</evidence>
<dbReference type="SUPFAM" id="SSF54909">
    <property type="entry name" value="Dimeric alpha+beta barrel"/>
    <property type="match status" value="1"/>
</dbReference>
<dbReference type="GO" id="GO:0005829">
    <property type="term" value="C:cytosol"/>
    <property type="evidence" value="ECO:0007669"/>
    <property type="project" value="TreeGrafter"/>
</dbReference>
<feature type="domain" description="Dyp-type peroxidase C-terminal" evidence="10">
    <location>
        <begin position="208"/>
        <end position="383"/>
    </location>
</feature>
<reference evidence="11 12" key="1">
    <citation type="submission" date="2013-09" db="EMBL/GenBank/DDBJ databases">
        <title>Complete genome sequence of Corynebacterium doosanense CAU 212(T) (=DSM 45436(T)), isolated from activated sludge.</title>
        <authorList>
            <person name="Schaffert L."/>
            <person name="Albersmeier A."/>
            <person name="Kalinowski J."/>
            <person name="Ruckert C."/>
        </authorList>
    </citation>
    <scope>NUCLEOTIDE SEQUENCE [LARGE SCALE GENOMIC DNA]</scope>
    <source>
        <strain evidence="11 12">CAU 212</strain>
    </source>
</reference>
<keyword evidence="2 11" id="KW-0575">Peroxidase</keyword>
<dbReference type="AlphaFoldDB" id="A0A097IGI7"/>
<evidence type="ECO:0000256" key="7">
    <source>
        <dbReference type="ARBA" id="ARBA00023004"/>
    </source>
</evidence>
<comment type="similarity">
    <text evidence="8">Belongs to the DyP-type peroxidase family.</text>
</comment>
<evidence type="ECO:0000313" key="12">
    <source>
        <dbReference type="Proteomes" id="UP000029914"/>
    </source>
</evidence>
<dbReference type="Proteomes" id="UP000029914">
    <property type="component" value="Chromosome"/>
</dbReference>
<dbReference type="STRING" id="558173.CDOO_08155"/>
<dbReference type="RefSeq" id="WP_018023017.1">
    <property type="nucleotide sequence ID" value="NZ_AQUX01000021.1"/>
</dbReference>
<dbReference type="InterPro" id="IPR006314">
    <property type="entry name" value="Dyp_peroxidase"/>
</dbReference>
<dbReference type="KEGG" id="cdo:CDOO_08155"/>
<dbReference type="InterPro" id="IPR048328">
    <property type="entry name" value="Dyp_perox_C"/>
</dbReference>
<dbReference type="PROSITE" id="PS51318">
    <property type="entry name" value="TAT"/>
    <property type="match status" value="1"/>
</dbReference>
<dbReference type="InterPro" id="IPR011008">
    <property type="entry name" value="Dimeric_a/b-barrel"/>
</dbReference>
<keyword evidence="7" id="KW-0408">Iron</keyword>
<evidence type="ECO:0000313" key="11">
    <source>
        <dbReference type="EMBL" id="AIT61240.1"/>
    </source>
</evidence>
<dbReference type="Pfam" id="PF04261">
    <property type="entry name" value="Dyp_perox_N"/>
    <property type="match status" value="1"/>
</dbReference>
<keyword evidence="4" id="KW-0479">Metal-binding</keyword>
<dbReference type="HOGENOM" id="CLU_039488_1_2_11"/>
<name>A0A097IGI7_9CORY</name>
<dbReference type="eggNOG" id="COG2837">
    <property type="taxonomic scope" value="Bacteria"/>
</dbReference>
<proteinExistence type="inferred from homology"/>
<keyword evidence="12" id="KW-1185">Reference proteome</keyword>
<evidence type="ECO:0000256" key="6">
    <source>
        <dbReference type="ARBA" id="ARBA00023002"/>
    </source>
</evidence>
<dbReference type="InterPro" id="IPR048327">
    <property type="entry name" value="Dyp_perox_N"/>
</dbReference>
<sequence length="397" mass="43458">MGSSAFTRRGFLAGGAAVTAGGLLAACNEAEPNEPFDENRYLTGQTIPFDGPRQAGVETPHQAHLNLVGFRLNDGLGRADLVRLMRSWTTDARHLCQGTTPPGSLEPEMTDKPARLTVTCGLGARAFEVAGVVDKRPSWLAPLPEFSRDRLDPAWGQADVVLQICGDDPITVSHTMRHLIRTAPTYATTLWVQQGFLSAQGASGESGTPRNLFGQLDGSINPHTADEFDGQVWDGDATAMVVRRIWMNLDTWEELDRGSRENAIGRRLDDGAPLSGGGEFDDVHVSALNSYGLPLVDRTSHVARAMPAPGHPEQRILRRPYNYDLPPDMSAGQLSNSGQIFICFQKDPMTQFVPIQQRLDDRDQLNTWITHIGSGVYWVPPGTRSSDEYWAQQLLSG</sequence>
<evidence type="ECO:0000256" key="2">
    <source>
        <dbReference type="ARBA" id="ARBA00022559"/>
    </source>
</evidence>
<dbReference type="OrthoDB" id="9781066at2"/>
<dbReference type="Pfam" id="PF20628">
    <property type="entry name" value="Dyp_perox_C"/>
    <property type="match status" value="1"/>
</dbReference>
<dbReference type="NCBIfam" id="TIGR01413">
    <property type="entry name" value="Dyp_perox_fam"/>
    <property type="match status" value="1"/>
</dbReference>
<keyword evidence="6" id="KW-0560">Oxidoreductase</keyword>
<dbReference type="PROSITE" id="PS51404">
    <property type="entry name" value="DYP_PEROXIDASE"/>
    <property type="match status" value="1"/>
</dbReference>
<dbReference type="GO" id="GO:0046872">
    <property type="term" value="F:metal ion binding"/>
    <property type="evidence" value="ECO:0007669"/>
    <property type="project" value="UniProtKB-KW"/>
</dbReference>
<evidence type="ECO:0000256" key="4">
    <source>
        <dbReference type="ARBA" id="ARBA00022723"/>
    </source>
</evidence>
<accession>A0A097IGI7</accession>
<dbReference type="InterPro" id="IPR006311">
    <property type="entry name" value="TAT_signal"/>
</dbReference>
<evidence type="ECO:0000256" key="8">
    <source>
        <dbReference type="ARBA" id="ARBA00025737"/>
    </source>
</evidence>
<evidence type="ECO:0000259" key="10">
    <source>
        <dbReference type="Pfam" id="PF20628"/>
    </source>
</evidence>
<dbReference type="GO" id="GO:0004601">
    <property type="term" value="F:peroxidase activity"/>
    <property type="evidence" value="ECO:0007669"/>
    <property type="project" value="UniProtKB-KW"/>
</dbReference>
<keyword evidence="3" id="KW-0349">Heme</keyword>
<evidence type="ECO:0000256" key="5">
    <source>
        <dbReference type="ARBA" id="ARBA00022729"/>
    </source>
</evidence>
<dbReference type="GO" id="GO:0020037">
    <property type="term" value="F:heme binding"/>
    <property type="evidence" value="ECO:0007669"/>
    <property type="project" value="InterPro"/>
</dbReference>
<keyword evidence="5" id="KW-0732">Signal</keyword>
<dbReference type="PANTHER" id="PTHR30521">
    <property type="entry name" value="DEFERROCHELATASE/PEROXIDASE"/>
    <property type="match status" value="1"/>
</dbReference>
<dbReference type="PANTHER" id="PTHR30521:SF4">
    <property type="entry name" value="DEFERROCHELATASE"/>
    <property type="match status" value="1"/>
</dbReference>
<dbReference type="EMBL" id="CP006764">
    <property type="protein sequence ID" value="AIT61240.1"/>
    <property type="molecule type" value="Genomic_DNA"/>
</dbReference>
<organism evidence="11 12">
    <name type="scientific">Corynebacterium doosanense CAU 212 = DSM 45436</name>
    <dbReference type="NCBI Taxonomy" id="558173"/>
    <lineage>
        <taxon>Bacteria</taxon>
        <taxon>Bacillati</taxon>
        <taxon>Actinomycetota</taxon>
        <taxon>Actinomycetes</taxon>
        <taxon>Mycobacteriales</taxon>
        <taxon>Corynebacteriaceae</taxon>
        <taxon>Corynebacterium</taxon>
    </lineage>
</organism>
<evidence type="ECO:0000256" key="1">
    <source>
        <dbReference type="ARBA" id="ARBA00001970"/>
    </source>
</evidence>
<comment type="cofactor">
    <cofactor evidence="1">
        <name>heme b</name>
        <dbReference type="ChEBI" id="CHEBI:60344"/>
    </cofactor>
</comment>
<feature type="domain" description="Dyp-type peroxidase N-terminal" evidence="9">
    <location>
        <begin position="54"/>
        <end position="196"/>
    </location>
</feature>
<evidence type="ECO:0000259" key="9">
    <source>
        <dbReference type="Pfam" id="PF04261"/>
    </source>
</evidence>
<gene>
    <name evidence="11" type="ORF">CDOO_08155</name>
</gene>
<protein>
    <submittedName>
        <fullName evidence="11">Peroxidase</fullName>
    </submittedName>
</protein>